<dbReference type="Proteomes" id="UP000245845">
    <property type="component" value="Unassembled WGS sequence"/>
</dbReference>
<accession>A0A2Y9BGA3</accession>
<sequence>MKVQLIANLSANGELILAAQSDAYQAPQEVAGMGFAKALECGNIIMGRTTYQMFAPMMKDVLKNLEVVVISSEDMDADVYTAKNAEDAVSYLEKKGFEKACVDGGTMTYNLFLESGLADELFFNLFPVVINGGGSMETAQGKVLEYRLAEAKSHGDIAMLHYIKK</sequence>
<evidence type="ECO:0000259" key="1">
    <source>
        <dbReference type="Pfam" id="PF00186"/>
    </source>
</evidence>
<keyword evidence="3" id="KW-1185">Reference proteome</keyword>
<dbReference type="SUPFAM" id="SSF53597">
    <property type="entry name" value="Dihydrofolate reductase-like"/>
    <property type="match status" value="1"/>
</dbReference>
<dbReference type="RefSeq" id="WP_109731889.1">
    <property type="nucleotide sequence ID" value="NZ_BAAACK010000003.1"/>
</dbReference>
<dbReference type="GO" id="GO:0046654">
    <property type="term" value="P:tetrahydrofolate biosynthetic process"/>
    <property type="evidence" value="ECO:0007669"/>
    <property type="project" value="InterPro"/>
</dbReference>
<dbReference type="EMBL" id="QGDL01000008">
    <property type="protein sequence ID" value="PWJ28722.1"/>
    <property type="molecule type" value="Genomic_DNA"/>
</dbReference>
<gene>
    <name evidence="2" type="ORF">A8806_108237</name>
</gene>
<dbReference type="AlphaFoldDB" id="A0A2Y9BGA3"/>
<dbReference type="GO" id="GO:0004146">
    <property type="term" value="F:dihydrofolate reductase activity"/>
    <property type="evidence" value="ECO:0007669"/>
    <property type="project" value="InterPro"/>
</dbReference>
<evidence type="ECO:0000313" key="2">
    <source>
        <dbReference type="EMBL" id="PWJ28722.1"/>
    </source>
</evidence>
<dbReference type="Gene3D" id="3.40.430.10">
    <property type="entry name" value="Dihydrofolate Reductase, subunit A"/>
    <property type="match status" value="1"/>
</dbReference>
<reference evidence="2 3" key="1">
    <citation type="submission" date="2018-05" db="EMBL/GenBank/DDBJ databases">
        <title>The Hungate 1000. A catalogue of reference genomes from the rumen microbiome.</title>
        <authorList>
            <person name="Kelly W."/>
        </authorList>
    </citation>
    <scope>NUCLEOTIDE SEQUENCE [LARGE SCALE GENOMIC DNA]</scope>
    <source>
        <strain evidence="2 3">NLAE-zl-C242</strain>
    </source>
</reference>
<protein>
    <submittedName>
        <fullName evidence="2">Dihydrofolate reductase</fullName>
    </submittedName>
</protein>
<dbReference type="OrthoDB" id="9800865at2"/>
<name>A0A2Y9BGA3_9FIRM</name>
<feature type="domain" description="DHFR" evidence="1">
    <location>
        <begin position="42"/>
        <end position="114"/>
    </location>
</feature>
<organism evidence="2 3">
    <name type="scientific">Faecalicatena orotica</name>
    <dbReference type="NCBI Taxonomy" id="1544"/>
    <lineage>
        <taxon>Bacteria</taxon>
        <taxon>Bacillati</taxon>
        <taxon>Bacillota</taxon>
        <taxon>Clostridia</taxon>
        <taxon>Lachnospirales</taxon>
        <taxon>Lachnospiraceae</taxon>
        <taxon>Faecalicatena</taxon>
    </lineage>
</organism>
<comment type="caution">
    <text evidence="2">The sequence shown here is derived from an EMBL/GenBank/DDBJ whole genome shotgun (WGS) entry which is preliminary data.</text>
</comment>
<dbReference type="InterPro" id="IPR024072">
    <property type="entry name" value="DHFR-like_dom_sf"/>
</dbReference>
<evidence type="ECO:0000313" key="3">
    <source>
        <dbReference type="Proteomes" id="UP000245845"/>
    </source>
</evidence>
<dbReference type="Pfam" id="PF00186">
    <property type="entry name" value="DHFR_1"/>
    <property type="match status" value="1"/>
</dbReference>
<dbReference type="InterPro" id="IPR001796">
    <property type="entry name" value="DHFR_dom"/>
</dbReference>
<proteinExistence type="predicted"/>